<evidence type="ECO:0000313" key="2">
    <source>
        <dbReference type="Proteomes" id="UP001177670"/>
    </source>
</evidence>
<protein>
    <submittedName>
        <fullName evidence="1">Uncharacterized protein</fullName>
    </submittedName>
</protein>
<keyword evidence="2" id="KW-1185">Reference proteome</keyword>
<dbReference type="AlphaFoldDB" id="A0AA40FXB9"/>
<reference evidence="1" key="1">
    <citation type="submission" date="2021-10" db="EMBL/GenBank/DDBJ databases">
        <title>Melipona bicolor Genome sequencing and assembly.</title>
        <authorList>
            <person name="Araujo N.S."/>
            <person name="Arias M.C."/>
        </authorList>
    </citation>
    <scope>NUCLEOTIDE SEQUENCE</scope>
    <source>
        <strain evidence="1">USP_2M_L1-L4_2017</strain>
        <tissue evidence="1">Whole body</tissue>
    </source>
</reference>
<gene>
    <name evidence="1" type="ORF">K0M31_003661</name>
</gene>
<dbReference type="Proteomes" id="UP001177670">
    <property type="component" value="Unassembled WGS sequence"/>
</dbReference>
<proteinExistence type="predicted"/>
<sequence>MESHSSTSEDRTEEGKKKCMERENFKFSTQKSKLSILRVNPKGKTFKKAVVIIPERRTTINDMYVYEWKYD</sequence>
<accession>A0AA40FXB9</accession>
<organism evidence="1 2">
    <name type="scientific">Melipona bicolor</name>
    <dbReference type="NCBI Taxonomy" id="60889"/>
    <lineage>
        <taxon>Eukaryota</taxon>
        <taxon>Metazoa</taxon>
        <taxon>Ecdysozoa</taxon>
        <taxon>Arthropoda</taxon>
        <taxon>Hexapoda</taxon>
        <taxon>Insecta</taxon>
        <taxon>Pterygota</taxon>
        <taxon>Neoptera</taxon>
        <taxon>Endopterygota</taxon>
        <taxon>Hymenoptera</taxon>
        <taxon>Apocrita</taxon>
        <taxon>Aculeata</taxon>
        <taxon>Apoidea</taxon>
        <taxon>Anthophila</taxon>
        <taxon>Apidae</taxon>
        <taxon>Melipona</taxon>
    </lineage>
</organism>
<dbReference type="EMBL" id="JAHYIQ010000012">
    <property type="protein sequence ID" value="KAK1127113.1"/>
    <property type="molecule type" value="Genomic_DNA"/>
</dbReference>
<evidence type="ECO:0000313" key="1">
    <source>
        <dbReference type="EMBL" id="KAK1127113.1"/>
    </source>
</evidence>
<comment type="caution">
    <text evidence="1">The sequence shown here is derived from an EMBL/GenBank/DDBJ whole genome shotgun (WGS) entry which is preliminary data.</text>
</comment>
<name>A0AA40FXB9_9HYME</name>